<dbReference type="Gramene" id="KXG39632">
    <property type="protein sequence ID" value="KXG39632"/>
    <property type="gene ID" value="SORBI_3001G411100"/>
</dbReference>
<dbReference type="AlphaFoldDB" id="A0A1B6QNY2"/>
<reference evidence="2" key="2">
    <citation type="journal article" date="2018" name="Plant J.">
        <title>The Sorghum bicolor reference genome: improved assembly, gene annotations, a transcriptome atlas, and signatures of genome organization.</title>
        <authorList>
            <person name="McCormick R.F."/>
            <person name="Truong S.K."/>
            <person name="Sreedasyam A."/>
            <person name="Jenkins J."/>
            <person name="Shu S."/>
            <person name="Sims D."/>
            <person name="Kennedy M."/>
            <person name="Amirebrahimi M."/>
            <person name="Weers B.D."/>
            <person name="McKinley B."/>
            <person name="Mattison A."/>
            <person name="Morishige D.T."/>
            <person name="Grimwood J."/>
            <person name="Schmutz J."/>
            <person name="Mullet J.E."/>
        </authorList>
    </citation>
    <scope>NUCLEOTIDE SEQUENCE [LARGE SCALE GENOMIC DNA]</scope>
    <source>
        <strain evidence="2">cv. BTx623</strain>
    </source>
</reference>
<dbReference type="PANTHER" id="PTHR28630:SF11">
    <property type="entry name" value="THIOREDOXIN-LIKE PROTEIN AAED1, CHLOROPLASTIC"/>
    <property type="match status" value="1"/>
</dbReference>
<name>A0A1B6QNY2_SORBI</name>
<dbReference type="PANTHER" id="PTHR28630">
    <property type="match status" value="1"/>
</dbReference>
<evidence type="ECO:0000313" key="2">
    <source>
        <dbReference type="Proteomes" id="UP000000768"/>
    </source>
</evidence>
<proteinExistence type="predicted"/>
<reference evidence="1 2" key="1">
    <citation type="journal article" date="2009" name="Nature">
        <title>The Sorghum bicolor genome and the diversification of grasses.</title>
        <authorList>
            <person name="Paterson A.H."/>
            <person name="Bowers J.E."/>
            <person name="Bruggmann R."/>
            <person name="Dubchak I."/>
            <person name="Grimwood J."/>
            <person name="Gundlach H."/>
            <person name="Haberer G."/>
            <person name="Hellsten U."/>
            <person name="Mitros T."/>
            <person name="Poliakov A."/>
            <person name="Schmutz J."/>
            <person name="Spannagl M."/>
            <person name="Tang H."/>
            <person name="Wang X."/>
            <person name="Wicker T."/>
            <person name="Bharti A.K."/>
            <person name="Chapman J."/>
            <person name="Feltus F.A."/>
            <person name="Gowik U."/>
            <person name="Grigoriev I.V."/>
            <person name="Lyons E."/>
            <person name="Maher C.A."/>
            <person name="Martis M."/>
            <person name="Narechania A."/>
            <person name="Otillar R.P."/>
            <person name="Penning B.W."/>
            <person name="Salamov A.A."/>
            <person name="Wang Y."/>
            <person name="Zhang L."/>
            <person name="Carpita N.C."/>
            <person name="Freeling M."/>
            <person name="Gingle A.R."/>
            <person name="Hash C.T."/>
            <person name="Keller B."/>
            <person name="Klein P."/>
            <person name="Kresovich S."/>
            <person name="McCann M.C."/>
            <person name="Ming R."/>
            <person name="Peterson D.G."/>
            <person name="Mehboob-ur-Rahman"/>
            <person name="Ware D."/>
            <person name="Westhoff P."/>
            <person name="Mayer K.F."/>
            <person name="Messing J."/>
            <person name="Rokhsar D.S."/>
        </authorList>
    </citation>
    <scope>NUCLEOTIDE SEQUENCE [LARGE SCALE GENOMIC DNA]</scope>
    <source>
        <strain evidence="2">cv. BTx623</strain>
    </source>
</reference>
<dbReference type="Proteomes" id="UP000000768">
    <property type="component" value="Chromosome 1"/>
</dbReference>
<keyword evidence="2" id="KW-1185">Reference proteome</keyword>
<accession>A0A1B6QNY2</accession>
<dbReference type="ExpressionAtlas" id="A0A1B6QNY2">
    <property type="expression patterns" value="baseline"/>
</dbReference>
<evidence type="ECO:0000313" key="1">
    <source>
        <dbReference type="EMBL" id="KXG39632.1"/>
    </source>
</evidence>
<protein>
    <submittedName>
        <fullName evidence="1">Uncharacterized protein</fullName>
    </submittedName>
</protein>
<dbReference type="InterPro" id="IPR032801">
    <property type="entry name" value="PXL2A/B/C"/>
</dbReference>
<dbReference type="EMBL" id="CM000760">
    <property type="protein sequence ID" value="KXG39632.1"/>
    <property type="molecule type" value="Genomic_DNA"/>
</dbReference>
<gene>
    <name evidence="1" type="ORF">SORBI_3001G411100</name>
</gene>
<sequence length="140" mass="14819">MAARAPLVMARAAASAGPLPAAATVAPRQPAQCLRARGAVSGLFFDQRTAHPVRRLLPDAKFGAIGSTAEAAPAEGLVQKLQGVEVFDLNGKAVSIVDLWKERKAVVAFARHFGCVLCRKRADLLAAKQVPWLISRAVLL</sequence>
<organism evidence="1 2">
    <name type="scientific">Sorghum bicolor</name>
    <name type="common">Sorghum</name>
    <name type="synonym">Sorghum vulgare</name>
    <dbReference type="NCBI Taxonomy" id="4558"/>
    <lineage>
        <taxon>Eukaryota</taxon>
        <taxon>Viridiplantae</taxon>
        <taxon>Streptophyta</taxon>
        <taxon>Embryophyta</taxon>
        <taxon>Tracheophyta</taxon>
        <taxon>Spermatophyta</taxon>
        <taxon>Magnoliopsida</taxon>
        <taxon>Liliopsida</taxon>
        <taxon>Poales</taxon>
        <taxon>Poaceae</taxon>
        <taxon>PACMAD clade</taxon>
        <taxon>Panicoideae</taxon>
        <taxon>Andropogonodae</taxon>
        <taxon>Andropogoneae</taxon>
        <taxon>Sorghinae</taxon>
        <taxon>Sorghum</taxon>
    </lineage>
</organism>